<evidence type="ECO:0000313" key="12">
    <source>
        <dbReference type="Proteomes" id="UP000190285"/>
    </source>
</evidence>
<keyword evidence="12" id="KW-1185">Reference proteome</keyword>
<keyword evidence="3" id="KW-1003">Cell membrane</keyword>
<evidence type="ECO:0000256" key="3">
    <source>
        <dbReference type="ARBA" id="ARBA00022475"/>
    </source>
</evidence>
<proteinExistence type="inferred from homology"/>
<gene>
    <name evidence="11" type="ORF">SAMN02194393_03755</name>
</gene>
<feature type="transmembrane region" description="Helical" evidence="9">
    <location>
        <begin position="130"/>
        <end position="152"/>
    </location>
</feature>
<accession>A0A1T5M2A4</accession>
<dbReference type="InterPro" id="IPR055348">
    <property type="entry name" value="DctQ"/>
</dbReference>
<evidence type="ECO:0000256" key="6">
    <source>
        <dbReference type="ARBA" id="ARBA00022989"/>
    </source>
</evidence>
<comment type="subcellular location">
    <subcellularLocation>
        <location evidence="1">Cell inner membrane</location>
        <topology evidence="1">Multi-pass membrane protein</topology>
    </subcellularLocation>
</comment>
<protein>
    <submittedName>
        <fullName evidence="11">TRAP-type C4-dicarboxylate transport system, small permease component</fullName>
    </submittedName>
</protein>
<dbReference type="Proteomes" id="UP000190285">
    <property type="component" value="Unassembled WGS sequence"/>
</dbReference>
<keyword evidence="4" id="KW-0997">Cell inner membrane</keyword>
<keyword evidence="6 9" id="KW-1133">Transmembrane helix</keyword>
<evidence type="ECO:0000256" key="7">
    <source>
        <dbReference type="ARBA" id="ARBA00023136"/>
    </source>
</evidence>
<organism evidence="11 12">
    <name type="scientific">Maledivibacter halophilus</name>
    <dbReference type="NCBI Taxonomy" id="36842"/>
    <lineage>
        <taxon>Bacteria</taxon>
        <taxon>Bacillati</taxon>
        <taxon>Bacillota</taxon>
        <taxon>Clostridia</taxon>
        <taxon>Peptostreptococcales</taxon>
        <taxon>Caminicellaceae</taxon>
        <taxon>Maledivibacter</taxon>
    </lineage>
</organism>
<evidence type="ECO:0000313" key="11">
    <source>
        <dbReference type="EMBL" id="SKC82360.1"/>
    </source>
</evidence>
<dbReference type="PANTHER" id="PTHR35011">
    <property type="entry name" value="2,3-DIKETO-L-GULONATE TRAP TRANSPORTER SMALL PERMEASE PROTEIN YIAM"/>
    <property type="match status" value="1"/>
</dbReference>
<evidence type="ECO:0000256" key="1">
    <source>
        <dbReference type="ARBA" id="ARBA00004429"/>
    </source>
</evidence>
<sequence length="165" mass="18673">MVDILSKIDKMIQKLSNFLMGSFVTLIIAIVFIQVVFRYVLKLPLAGAEELPKYFMIACVYLAAGLLARDDGHVKIDMLTLIVKNEKIIHIIRTLTHLLSCIAVLVFTILSFEYVAFNYTSKDVSAGLGFPMWCITSFLIIGGTLMTINYFISVIKDIKEVKQWQ</sequence>
<evidence type="ECO:0000256" key="9">
    <source>
        <dbReference type="SAM" id="Phobius"/>
    </source>
</evidence>
<feature type="transmembrane region" description="Helical" evidence="9">
    <location>
        <begin position="51"/>
        <end position="68"/>
    </location>
</feature>
<feature type="transmembrane region" description="Helical" evidence="9">
    <location>
        <begin position="18"/>
        <end position="39"/>
    </location>
</feature>
<evidence type="ECO:0000256" key="4">
    <source>
        <dbReference type="ARBA" id="ARBA00022519"/>
    </source>
</evidence>
<reference evidence="11 12" key="1">
    <citation type="submission" date="2017-02" db="EMBL/GenBank/DDBJ databases">
        <authorList>
            <person name="Peterson S.W."/>
        </authorList>
    </citation>
    <scope>NUCLEOTIDE SEQUENCE [LARGE SCALE GENOMIC DNA]</scope>
    <source>
        <strain evidence="11 12">M1</strain>
    </source>
</reference>
<keyword evidence="7 9" id="KW-0472">Membrane</keyword>
<evidence type="ECO:0000256" key="5">
    <source>
        <dbReference type="ARBA" id="ARBA00022692"/>
    </source>
</evidence>
<evidence type="ECO:0000256" key="2">
    <source>
        <dbReference type="ARBA" id="ARBA00022448"/>
    </source>
</evidence>
<feature type="domain" description="Tripartite ATP-independent periplasmic transporters DctQ component" evidence="10">
    <location>
        <begin position="27"/>
        <end position="159"/>
    </location>
</feature>
<dbReference type="AlphaFoldDB" id="A0A1T5M2A4"/>
<dbReference type="OrthoDB" id="2084832at2"/>
<dbReference type="STRING" id="36842.SAMN02194393_03755"/>
<dbReference type="Pfam" id="PF04290">
    <property type="entry name" value="DctQ"/>
    <property type="match status" value="1"/>
</dbReference>
<dbReference type="RefSeq" id="WP_079493669.1">
    <property type="nucleotide sequence ID" value="NZ_FUZT01000009.1"/>
</dbReference>
<dbReference type="InterPro" id="IPR007387">
    <property type="entry name" value="TRAP_DctQ"/>
</dbReference>
<evidence type="ECO:0000256" key="8">
    <source>
        <dbReference type="ARBA" id="ARBA00038436"/>
    </source>
</evidence>
<keyword evidence="2" id="KW-0813">Transport</keyword>
<dbReference type="GO" id="GO:0005886">
    <property type="term" value="C:plasma membrane"/>
    <property type="evidence" value="ECO:0007669"/>
    <property type="project" value="UniProtKB-SubCell"/>
</dbReference>
<keyword evidence="5 9" id="KW-0812">Transmembrane</keyword>
<feature type="transmembrane region" description="Helical" evidence="9">
    <location>
        <begin position="88"/>
        <end position="110"/>
    </location>
</feature>
<evidence type="ECO:0000259" key="10">
    <source>
        <dbReference type="Pfam" id="PF04290"/>
    </source>
</evidence>
<dbReference type="EMBL" id="FUZT01000009">
    <property type="protein sequence ID" value="SKC82360.1"/>
    <property type="molecule type" value="Genomic_DNA"/>
</dbReference>
<name>A0A1T5M2A4_9FIRM</name>
<comment type="similarity">
    <text evidence="8">Belongs to the TRAP transporter small permease family.</text>
</comment>